<evidence type="ECO:0000313" key="1">
    <source>
        <dbReference type="EMBL" id="EPB87966.1"/>
    </source>
</evidence>
<protein>
    <submittedName>
        <fullName evidence="1">Uncharacterized protein</fullName>
    </submittedName>
</protein>
<keyword evidence="2" id="KW-1185">Reference proteome</keyword>
<dbReference type="EMBL" id="KE123959">
    <property type="protein sequence ID" value="EPB87966.1"/>
    <property type="molecule type" value="Genomic_DNA"/>
</dbReference>
<evidence type="ECO:0000313" key="2">
    <source>
        <dbReference type="Proteomes" id="UP000014254"/>
    </source>
</evidence>
<gene>
    <name evidence="1" type="ORF">HMPREF1544_05257</name>
</gene>
<organism evidence="1 2">
    <name type="scientific">Mucor circinelloides f. circinelloides (strain 1006PhL)</name>
    <name type="common">Mucormycosis agent</name>
    <name type="synonym">Calyptromyces circinelloides</name>
    <dbReference type="NCBI Taxonomy" id="1220926"/>
    <lineage>
        <taxon>Eukaryota</taxon>
        <taxon>Fungi</taxon>
        <taxon>Fungi incertae sedis</taxon>
        <taxon>Mucoromycota</taxon>
        <taxon>Mucoromycotina</taxon>
        <taxon>Mucoromycetes</taxon>
        <taxon>Mucorales</taxon>
        <taxon>Mucorineae</taxon>
        <taxon>Mucoraceae</taxon>
        <taxon>Mucor</taxon>
    </lineage>
</organism>
<reference evidence="2" key="1">
    <citation type="submission" date="2013-05" db="EMBL/GenBank/DDBJ databases">
        <title>The Genome sequence of Mucor circinelloides f. circinelloides 1006PhL.</title>
        <authorList>
            <consortium name="The Broad Institute Genomics Platform"/>
            <person name="Cuomo C."/>
            <person name="Earl A."/>
            <person name="Findley K."/>
            <person name="Lee S.C."/>
            <person name="Walker B."/>
            <person name="Young S."/>
            <person name="Zeng Q."/>
            <person name="Gargeya S."/>
            <person name="Fitzgerald M."/>
            <person name="Haas B."/>
            <person name="Abouelleil A."/>
            <person name="Allen A.W."/>
            <person name="Alvarado L."/>
            <person name="Arachchi H.M."/>
            <person name="Berlin A.M."/>
            <person name="Chapman S.B."/>
            <person name="Gainer-Dewar J."/>
            <person name="Goldberg J."/>
            <person name="Griggs A."/>
            <person name="Gujja S."/>
            <person name="Hansen M."/>
            <person name="Howarth C."/>
            <person name="Imamovic A."/>
            <person name="Ireland A."/>
            <person name="Larimer J."/>
            <person name="McCowan C."/>
            <person name="Murphy C."/>
            <person name="Pearson M."/>
            <person name="Poon T.W."/>
            <person name="Priest M."/>
            <person name="Roberts A."/>
            <person name="Saif S."/>
            <person name="Shea T."/>
            <person name="Sisk P."/>
            <person name="Sykes S."/>
            <person name="Wortman J."/>
            <person name="Nusbaum C."/>
            <person name="Birren B."/>
        </authorList>
    </citation>
    <scope>NUCLEOTIDE SEQUENCE [LARGE SCALE GENOMIC DNA]</scope>
    <source>
        <strain evidence="2">1006PhL</strain>
    </source>
</reference>
<proteinExistence type="predicted"/>
<dbReference type="VEuPathDB" id="FungiDB:HMPREF1544_05257"/>
<dbReference type="Proteomes" id="UP000014254">
    <property type="component" value="Unassembled WGS sequence"/>
</dbReference>
<sequence>MDMLDRLKSLTLSYPKDEPPLKLALHFRETMQTMALIFLSATNGIDWTFIDR</sequence>
<dbReference type="InParanoid" id="S2JCI4"/>
<accession>S2JCI4</accession>
<dbReference type="AlphaFoldDB" id="S2JCI4"/>
<name>S2JCI4_MUCC1</name>